<feature type="transmembrane region" description="Helical" evidence="1">
    <location>
        <begin position="275"/>
        <end position="294"/>
    </location>
</feature>
<accession>A0A3E0IX93</accession>
<feature type="transmembrane region" description="Helical" evidence="1">
    <location>
        <begin position="61"/>
        <end position="80"/>
    </location>
</feature>
<feature type="transmembrane region" description="Helical" evidence="1">
    <location>
        <begin position="12"/>
        <end position="40"/>
    </location>
</feature>
<evidence type="ECO:0000313" key="3">
    <source>
        <dbReference type="Proteomes" id="UP000256305"/>
    </source>
</evidence>
<feature type="transmembrane region" description="Helical" evidence="1">
    <location>
        <begin position="314"/>
        <end position="334"/>
    </location>
</feature>
<organism evidence="2 3">
    <name type="scientific">Halobacillus trueperi</name>
    <dbReference type="NCBI Taxonomy" id="156205"/>
    <lineage>
        <taxon>Bacteria</taxon>
        <taxon>Bacillati</taxon>
        <taxon>Bacillota</taxon>
        <taxon>Bacilli</taxon>
        <taxon>Bacillales</taxon>
        <taxon>Bacillaceae</taxon>
        <taxon>Halobacillus</taxon>
    </lineage>
</organism>
<feature type="transmembrane region" description="Helical" evidence="1">
    <location>
        <begin position="151"/>
        <end position="168"/>
    </location>
</feature>
<feature type="transmembrane region" description="Helical" evidence="1">
    <location>
        <begin position="246"/>
        <end position="263"/>
    </location>
</feature>
<evidence type="ECO:0008006" key="4">
    <source>
        <dbReference type="Google" id="ProtNLM"/>
    </source>
</evidence>
<dbReference type="Proteomes" id="UP000256305">
    <property type="component" value="Unassembled WGS sequence"/>
</dbReference>
<keyword evidence="1" id="KW-0812">Transmembrane</keyword>
<feature type="transmembrane region" description="Helical" evidence="1">
    <location>
        <begin position="376"/>
        <end position="399"/>
    </location>
</feature>
<dbReference type="AlphaFoldDB" id="A0A3E0IX93"/>
<reference evidence="2 3" key="1">
    <citation type="submission" date="2018-08" db="EMBL/GenBank/DDBJ databases">
        <title>Genome sequence of Halobacillus trueperi KCTC 3686.</title>
        <authorList>
            <person name="Cho K.H."/>
            <person name="Kwak M.-J."/>
            <person name="Kim B.-Y."/>
            <person name="Chun J."/>
        </authorList>
    </citation>
    <scope>NUCLEOTIDE SEQUENCE [LARGE SCALE GENOMIC DNA]</scope>
    <source>
        <strain evidence="2 3">KCTC 3686</strain>
    </source>
</reference>
<gene>
    <name evidence="2" type="ORF">DYE48_20820</name>
</gene>
<feature type="transmembrane region" description="Helical" evidence="1">
    <location>
        <begin position="180"/>
        <end position="200"/>
    </location>
</feature>
<proteinExistence type="predicted"/>
<evidence type="ECO:0000256" key="1">
    <source>
        <dbReference type="SAM" id="Phobius"/>
    </source>
</evidence>
<feature type="transmembrane region" description="Helical" evidence="1">
    <location>
        <begin position="420"/>
        <end position="439"/>
    </location>
</feature>
<keyword evidence="1" id="KW-1133">Transmembrane helix</keyword>
<protein>
    <recommendedName>
        <fullName evidence="4">Glycosyltransferase RgtA/B/C/D-like domain-containing protein</fullName>
    </recommendedName>
</protein>
<name>A0A3E0IX93_9BACI</name>
<feature type="transmembrane region" description="Helical" evidence="1">
    <location>
        <begin position="346"/>
        <end position="364"/>
    </location>
</feature>
<comment type="caution">
    <text evidence="2">The sequence shown here is derived from an EMBL/GenBank/DDBJ whole genome shotgun (WGS) entry which is preliminary data.</text>
</comment>
<evidence type="ECO:0000313" key="2">
    <source>
        <dbReference type="EMBL" id="REJ05211.1"/>
    </source>
</evidence>
<dbReference type="EMBL" id="QUAE01000044">
    <property type="protein sequence ID" value="REJ05211.1"/>
    <property type="molecule type" value="Genomic_DNA"/>
</dbReference>
<keyword evidence="1" id="KW-0472">Membrane</keyword>
<sequence>MLSNTNKNLLLLYIVITWTLLSILSAVFVNINIFIFGLLLNLIASITLNKSLEKLLLFQKVFFVNLLIVTFVYCVSIYQFDSPYYKGGSDDLSYELDAHEVVDQTGFFNYEDIRGNVVPKYHNSVGYIYAVSLIVRSSQLIGEFHTLLPRILNGFFMGLISVLAYNISNKYLKLSNKHSMILAYIIGYFPILCYTAAYTFRDIMLVYIIMSTFYLWSQHKSYNFISKLSIIIITAIFIFISLELRAVVAYYLIIIPFLFIFKFNKLNIRSLSQILIVLLILYTLFYEKFIVFFNNTYNRYSEYLVTGADGLSNLIFNMSLLPFGIFFRAAYAFITPFPNLEYIESFWLSIGTIFQILFLPYLIIAYLNKRHFELKVIFVLIFISIITTTFTFRHIVMYLPFGLLLIGKVYFESKKNTKKLILVISYTVFTFTFTLYSIMKYL</sequence>
<keyword evidence="3" id="KW-1185">Reference proteome</keyword>